<protein>
    <submittedName>
        <fullName evidence="3">Uncharacterized protein</fullName>
    </submittedName>
</protein>
<accession>A8NCF6</accession>
<feature type="coiled-coil region" evidence="1">
    <location>
        <begin position="133"/>
        <end position="167"/>
    </location>
</feature>
<keyword evidence="4" id="KW-1185">Reference proteome</keyword>
<evidence type="ECO:0000313" key="4">
    <source>
        <dbReference type="Proteomes" id="UP000001861"/>
    </source>
</evidence>
<evidence type="ECO:0000256" key="2">
    <source>
        <dbReference type="SAM" id="MobiDB-lite"/>
    </source>
</evidence>
<evidence type="ECO:0000256" key="1">
    <source>
        <dbReference type="SAM" id="Coils"/>
    </source>
</evidence>
<dbReference type="AlphaFoldDB" id="A8NCF6"/>
<dbReference type="GeneID" id="6008987"/>
<evidence type="ECO:0000313" key="3">
    <source>
        <dbReference type="EMBL" id="EAU89249.1"/>
    </source>
</evidence>
<dbReference type="KEGG" id="cci:CC1G_03514"/>
<dbReference type="EMBL" id="AACS02000009">
    <property type="protein sequence ID" value="EAU89249.1"/>
    <property type="molecule type" value="Genomic_DNA"/>
</dbReference>
<feature type="region of interest" description="Disordered" evidence="2">
    <location>
        <begin position="1"/>
        <end position="21"/>
    </location>
</feature>
<reference evidence="3 4" key="1">
    <citation type="journal article" date="2010" name="Proc. Natl. Acad. Sci. U.S.A.">
        <title>Insights into evolution of multicellular fungi from the assembled chromosomes of the mushroom Coprinopsis cinerea (Coprinus cinereus).</title>
        <authorList>
            <person name="Stajich J.E."/>
            <person name="Wilke S.K."/>
            <person name="Ahren D."/>
            <person name="Au C.H."/>
            <person name="Birren B.W."/>
            <person name="Borodovsky M."/>
            <person name="Burns C."/>
            <person name="Canback B."/>
            <person name="Casselton L.A."/>
            <person name="Cheng C.K."/>
            <person name="Deng J."/>
            <person name="Dietrich F.S."/>
            <person name="Fargo D.C."/>
            <person name="Farman M.L."/>
            <person name="Gathman A.C."/>
            <person name="Goldberg J."/>
            <person name="Guigo R."/>
            <person name="Hoegger P.J."/>
            <person name="Hooker J.B."/>
            <person name="Huggins A."/>
            <person name="James T.Y."/>
            <person name="Kamada T."/>
            <person name="Kilaru S."/>
            <person name="Kodira C."/>
            <person name="Kues U."/>
            <person name="Kupfer D."/>
            <person name="Kwan H.S."/>
            <person name="Lomsadze A."/>
            <person name="Li W."/>
            <person name="Lilly W.W."/>
            <person name="Ma L.J."/>
            <person name="Mackey A.J."/>
            <person name="Manning G."/>
            <person name="Martin F."/>
            <person name="Muraguchi H."/>
            <person name="Natvig D.O."/>
            <person name="Palmerini H."/>
            <person name="Ramesh M.A."/>
            <person name="Rehmeyer C.J."/>
            <person name="Roe B.A."/>
            <person name="Shenoy N."/>
            <person name="Stanke M."/>
            <person name="Ter-Hovhannisyan V."/>
            <person name="Tunlid A."/>
            <person name="Velagapudi R."/>
            <person name="Vision T.J."/>
            <person name="Zeng Q."/>
            <person name="Zolan M.E."/>
            <person name="Pukkila P.J."/>
        </authorList>
    </citation>
    <scope>NUCLEOTIDE SEQUENCE [LARGE SCALE GENOMIC DNA]</scope>
    <source>
        <strain evidence="4">Okayama-7 / 130 / ATCC MYA-4618 / FGSC 9003</strain>
    </source>
</reference>
<proteinExistence type="predicted"/>
<feature type="coiled-coil region" evidence="1">
    <location>
        <begin position="79"/>
        <end position="106"/>
    </location>
</feature>
<keyword evidence="1" id="KW-0175">Coiled coil</keyword>
<organism evidence="3 4">
    <name type="scientific">Coprinopsis cinerea (strain Okayama-7 / 130 / ATCC MYA-4618 / FGSC 9003)</name>
    <name type="common">Inky cap fungus</name>
    <name type="synonym">Hormographiella aspergillata</name>
    <dbReference type="NCBI Taxonomy" id="240176"/>
    <lineage>
        <taxon>Eukaryota</taxon>
        <taxon>Fungi</taxon>
        <taxon>Dikarya</taxon>
        <taxon>Basidiomycota</taxon>
        <taxon>Agaricomycotina</taxon>
        <taxon>Agaricomycetes</taxon>
        <taxon>Agaricomycetidae</taxon>
        <taxon>Agaricales</taxon>
        <taxon>Agaricineae</taxon>
        <taxon>Psathyrellaceae</taxon>
        <taxon>Coprinopsis</taxon>
    </lineage>
</organism>
<dbReference type="VEuPathDB" id="FungiDB:CC1G_03514"/>
<dbReference type="InParanoid" id="A8NCF6"/>
<sequence>MTAAPMQFSGPNQPPQPPVPSQLSFRLHPSIPSRAIQNGADQLVALINKEKAPLLDEIQRQKTQITELRLAKGTQNDATSRLAAELEDTKRKFAELQAKYDAHVQATAISQGSRNEDALFQAQCELASRKWRSELQELDAKEAESKAERLQNANANIKNALQKHGIQMSYTEGPSGSVSLSFHENISRVMSDVLVEAKRRCILPPHLDASSLEASNLTLGEFAALVESVVRRSRASEVRLIESLRAGREKGWSIAQWMEHASRAGAAERQNRAFDNGAA</sequence>
<gene>
    <name evidence="3" type="ORF">CC1G_03514</name>
</gene>
<dbReference type="Proteomes" id="UP000001861">
    <property type="component" value="Unassembled WGS sequence"/>
</dbReference>
<name>A8NCF6_COPC7</name>
<comment type="caution">
    <text evidence="3">The sequence shown here is derived from an EMBL/GenBank/DDBJ whole genome shotgun (WGS) entry which is preliminary data.</text>
</comment>
<dbReference type="RefSeq" id="XP_001832500.1">
    <property type="nucleotide sequence ID" value="XM_001832448.1"/>
</dbReference>